<dbReference type="Proteomes" id="UP000034883">
    <property type="component" value="Chromosome"/>
</dbReference>
<gene>
    <name evidence="2" type="ORF">DB32_007586</name>
</gene>
<evidence type="ECO:0000313" key="2">
    <source>
        <dbReference type="EMBL" id="AKF10437.1"/>
    </source>
</evidence>
<sequence>MRLRLAVDGVAHGSSIYGHGFPPATYALAAVAAFSAGSRPDPPGPTRTATETNDKTKKRRDKGTPAPELRRPGHVSPCFPEKGRVPDRATSDPAYDRGRYVLSHKSLPRTYKGWARRPPEPTTACGRTPWINGHRRGGQGV</sequence>
<reference evidence="2 3" key="1">
    <citation type="submission" date="2015-03" db="EMBL/GenBank/DDBJ databases">
        <title>Genome assembly of Sandaracinus amylolyticus DSM 53668.</title>
        <authorList>
            <person name="Sharma G."/>
            <person name="Subramanian S."/>
        </authorList>
    </citation>
    <scope>NUCLEOTIDE SEQUENCE [LARGE SCALE GENOMIC DNA]</scope>
    <source>
        <strain evidence="2 3">DSM 53668</strain>
    </source>
</reference>
<dbReference type="AlphaFoldDB" id="A0A0F6W8X2"/>
<feature type="compositionally biased region" description="Basic and acidic residues" evidence="1">
    <location>
        <begin position="81"/>
        <end position="99"/>
    </location>
</feature>
<proteinExistence type="predicted"/>
<dbReference type="EMBL" id="CP011125">
    <property type="protein sequence ID" value="AKF10437.1"/>
    <property type="molecule type" value="Genomic_DNA"/>
</dbReference>
<accession>A0A0F6W8X2</accession>
<name>A0A0F6W8X2_9BACT</name>
<feature type="region of interest" description="Disordered" evidence="1">
    <location>
        <begin position="35"/>
        <end position="141"/>
    </location>
</feature>
<evidence type="ECO:0000256" key="1">
    <source>
        <dbReference type="SAM" id="MobiDB-lite"/>
    </source>
</evidence>
<evidence type="ECO:0000313" key="3">
    <source>
        <dbReference type="Proteomes" id="UP000034883"/>
    </source>
</evidence>
<keyword evidence="3" id="KW-1185">Reference proteome</keyword>
<protein>
    <submittedName>
        <fullName evidence="2">Uncharacterized protein</fullName>
    </submittedName>
</protein>
<dbReference type="KEGG" id="samy:DB32_007586"/>
<organism evidence="2 3">
    <name type="scientific">Sandaracinus amylolyticus</name>
    <dbReference type="NCBI Taxonomy" id="927083"/>
    <lineage>
        <taxon>Bacteria</taxon>
        <taxon>Pseudomonadati</taxon>
        <taxon>Myxococcota</taxon>
        <taxon>Polyangia</taxon>
        <taxon>Polyangiales</taxon>
        <taxon>Sandaracinaceae</taxon>
        <taxon>Sandaracinus</taxon>
    </lineage>
</organism>